<evidence type="ECO:0000256" key="2">
    <source>
        <dbReference type="SAM" id="MobiDB-lite"/>
    </source>
</evidence>
<accession>A0A7R9KNS0</accession>
<organism evidence="4">
    <name type="scientific">Medioppia subpectinata</name>
    <dbReference type="NCBI Taxonomy" id="1979941"/>
    <lineage>
        <taxon>Eukaryota</taxon>
        <taxon>Metazoa</taxon>
        <taxon>Ecdysozoa</taxon>
        <taxon>Arthropoda</taxon>
        <taxon>Chelicerata</taxon>
        <taxon>Arachnida</taxon>
        <taxon>Acari</taxon>
        <taxon>Acariformes</taxon>
        <taxon>Sarcoptiformes</taxon>
        <taxon>Oribatida</taxon>
        <taxon>Brachypylina</taxon>
        <taxon>Oppioidea</taxon>
        <taxon>Oppiidae</taxon>
        <taxon>Medioppia</taxon>
    </lineage>
</organism>
<dbReference type="GO" id="GO:1990498">
    <property type="term" value="C:mitotic spindle microtubule"/>
    <property type="evidence" value="ECO:0007669"/>
    <property type="project" value="TreeGrafter"/>
</dbReference>
<proteinExistence type="predicted"/>
<feature type="domain" description="HAUS augmin-like complex subunit 6 N-terminal" evidence="3">
    <location>
        <begin position="28"/>
        <end position="224"/>
    </location>
</feature>
<name>A0A7R9KNS0_9ACAR</name>
<keyword evidence="1" id="KW-0175">Coiled coil</keyword>
<evidence type="ECO:0000313" key="5">
    <source>
        <dbReference type="Proteomes" id="UP000759131"/>
    </source>
</evidence>
<gene>
    <name evidence="4" type="ORF">OSB1V03_LOCUS6637</name>
</gene>
<dbReference type="InterPro" id="IPR028163">
    <property type="entry name" value="HAUS_6_N"/>
</dbReference>
<dbReference type="EMBL" id="OC858233">
    <property type="protein sequence ID" value="CAD7626204.1"/>
    <property type="molecule type" value="Genomic_DNA"/>
</dbReference>
<reference evidence="4" key="1">
    <citation type="submission" date="2020-11" db="EMBL/GenBank/DDBJ databases">
        <authorList>
            <person name="Tran Van P."/>
        </authorList>
    </citation>
    <scope>NUCLEOTIDE SEQUENCE</scope>
</reference>
<dbReference type="Proteomes" id="UP000759131">
    <property type="component" value="Unassembled WGS sequence"/>
</dbReference>
<dbReference type="InterPro" id="IPR026797">
    <property type="entry name" value="HAUS_6"/>
</dbReference>
<dbReference type="PANTHER" id="PTHR16151">
    <property type="entry name" value="HAUS AUGMIN-LIKE COMPLEX SUBUNIT 6"/>
    <property type="match status" value="1"/>
</dbReference>
<dbReference type="GO" id="GO:0008017">
    <property type="term" value="F:microtubule binding"/>
    <property type="evidence" value="ECO:0007669"/>
    <property type="project" value="TreeGrafter"/>
</dbReference>
<protein>
    <recommendedName>
        <fullName evidence="3">HAUS augmin-like complex subunit 6 N-terminal domain-containing protein</fullName>
    </recommendedName>
</protein>
<evidence type="ECO:0000313" key="4">
    <source>
        <dbReference type="EMBL" id="CAD7626204.1"/>
    </source>
</evidence>
<dbReference type="Pfam" id="PF14661">
    <property type="entry name" value="HAUS6_N"/>
    <property type="match status" value="1"/>
</dbReference>
<feature type="coiled-coil region" evidence="1">
    <location>
        <begin position="165"/>
        <end position="192"/>
    </location>
</feature>
<keyword evidence="5" id="KW-1185">Reference proteome</keyword>
<dbReference type="GO" id="GO:0051225">
    <property type="term" value="P:spindle assembly"/>
    <property type="evidence" value="ECO:0007669"/>
    <property type="project" value="InterPro"/>
</dbReference>
<dbReference type="OrthoDB" id="6500743at2759"/>
<dbReference type="EMBL" id="CAJPIZ010003658">
    <property type="protein sequence ID" value="CAG2106634.1"/>
    <property type="molecule type" value="Genomic_DNA"/>
</dbReference>
<evidence type="ECO:0000256" key="1">
    <source>
        <dbReference type="SAM" id="Coils"/>
    </source>
</evidence>
<dbReference type="GO" id="GO:0070652">
    <property type="term" value="C:HAUS complex"/>
    <property type="evidence" value="ECO:0007669"/>
    <property type="project" value="InterPro"/>
</dbReference>
<dbReference type="AlphaFoldDB" id="A0A7R9KNS0"/>
<dbReference type="PANTHER" id="PTHR16151:SF2">
    <property type="entry name" value="HAUS AUGMIN-LIKE COMPLEX SUBUNIT 6"/>
    <property type="match status" value="1"/>
</dbReference>
<sequence>MASSSMDSTLSAAAPDVDLFATMRTQLANNLKLLSVDEFVRRRKETIAINEDTFKKLTPKAFQLITYHLFQTAEPEECRRRFIGCFPVLDRKQEGEFRQSAYKWLHEISQKETSCHFPRVVPIYFQHFTPEITVCHLYLDFSNYCLKKYIQRMSGSASVAIKPHNEITIDDVKELSEDYRQIKERIIADTEEWRQRMEYFLDDYYKTSDSLKKLQQQKDHLLLAVRRAHGLDGDQNVEQFITDRFERLQSDANAMAATLVSMNQLVAKHWPNYVTAFESTNNKSSFNNTSIDFRQLFDNNCEQNGSKSLSVVAQELINFAQNYDSILEHISDKDVNAFSDSSDEFLAKGRQFCQQLKSMTEQMKAMAATVKETRDKRRAELLATPAIQERRKWFAERIPDFSRLKLRFEPKRRESLGLIPEIIDSKAAHEENGSNGANGGGDDESPVYRSRPSLYDYSFQLMDISTVHYIAPSGGSAADDSRLFSPVENKTRSVFNSSPNSSSSANSFLNIISLVSNNTGTSQVTCNGVIASTANIPITAYDPTGAATTITITSPVSTLFYINGDRLSERTGIVSGGPCDGSVFVGQSIYSADQPNGCADTSGVISATCAYSLWTLTGACTTTCQINLIGAIGSAGYTMSTGVTNNGLVK</sequence>
<feature type="region of interest" description="Disordered" evidence="2">
    <location>
        <begin position="427"/>
        <end position="447"/>
    </location>
</feature>
<evidence type="ECO:0000259" key="3">
    <source>
        <dbReference type="Pfam" id="PF14661"/>
    </source>
</evidence>